<reference evidence="4 5" key="1">
    <citation type="journal article" date="2024" name="G3 (Bethesda)">
        <title>Genome assembly of Hibiscus sabdariffa L. provides insights into metabolisms of medicinal natural products.</title>
        <authorList>
            <person name="Kim T."/>
        </authorList>
    </citation>
    <scope>NUCLEOTIDE SEQUENCE [LARGE SCALE GENOMIC DNA]</scope>
    <source>
        <strain evidence="4">TK-2024</strain>
        <tissue evidence="4">Old leaves</tissue>
    </source>
</reference>
<dbReference type="Pfam" id="PF00954">
    <property type="entry name" value="S_locus_glycop"/>
    <property type="match status" value="1"/>
</dbReference>
<proteinExistence type="predicted"/>
<dbReference type="PANTHER" id="PTHR32444">
    <property type="entry name" value="BULB-TYPE LECTIN DOMAIN-CONTAINING PROTEIN"/>
    <property type="match status" value="1"/>
</dbReference>
<dbReference type="Proteomes" id="UP001472677">
    <property type="component" value="Unassembled WGS sequence"/>
</dbReference>
<dbReference type="EMBL" id="JBBPBM010000012">
    <property type="protein sequence ID" value="KAK8562540.1"/>
    <property type="molecule type" value="Genomic_DNA"/>
</dbReference>
<name>A0ABR2EKL5_9ROSI</name>
<gene>
    <name evidence="4" type="ORF">V6N12_010617</name>
</gene>
<accession>A0ABR2EKL5</accession>
<feature type="domain" description="S-locus glycoprotein" evidence="3">
    <location>
        <begin position="2"/>
        <end position="31"/>
    </location>
</feature>
<evidence type="ECO:0000256" key="2">
    <source>
        <dbReference type="ARBA" id="ARBA00023157"/>
    </source>
</evidence>
<evidence type="ECO:0000313" key="5">
    <source>
        <dbReference type="Proteomes" id="UP001472677"/>
    </source>
</evidence>
<sequence>MRCGVYAPCEAFGSCNENQPFCNCLTGFQPTSQQNWNQQVYSGGRVRKTKLWYNNASVGVKRGDQFFESHYTTFPTHPQNRMVVSNMECKSTCIKKALVMPMLLRTINARSE</sequence>
<evidence type="ECO:0000259" key="3">
    <source>
        <dbReference type="Pfam" id="PF00954"/>
    </source>
</evidence>
<keyword evidence="1" id="KW-0732">Signal</keyword>
<protein>
    <recommendedName>
        <fullName evidence="3">S-locus glycoprotein domain-containing protein</fullName>
    </recommendedName>
</protein>
<organism evidence="4 5">
    <name type="scientific">Hibiscus sabdariffa</name>
    <name type="common">roselle</name>
    <dbReference type="NCBI Taxonomy" id="183260"/>
    <lineage>
        <taxon>Eukaryota</taxon>
        <taxon>Viridiplantae</taxon>
        <taxon>Streptophyta</taxon>
        <taxon>Embryophyta</taxon>
        <taxon>Tracheophyta</taxon>
        <taxon>Spermatophyta</taxon>
        <taxon>Magnoliopsida</taxon>
        <taxon>eudicotyledons</taxon>
        <taxon>Gunneridae</taxon>
        <taxon>Pentapetalae</taxon>
        <taxon>rosids</taxon>
        <taxon>malvids</taxon>
        <taxon>Malvales</taxon>
        <taxon>Malvaceae</taxon>
        <taxon>Malvoideae</taxon>
        <taxon>Hibiscus</taxon>
    </lineage>
</organism>
<keyword evidence="5" id="KW-1185">Reference proteome</keyword>
<dbReference type="InterPro" id="IPR000858">
    <property type="entry name" value="S_locus_glycoprot_dom"/>
</dbReference>
<evidence type="ECO:0000256" key="1">
    <source>
        <dbReference type="ARBA" id="ARBA00022729"/>
    </source>
</evidence>
<dbReference type="PANTHER" id="PTHR32444:SF247">
    <property type="entry name" value="OS01G0958200 PROTEIN"/>
    <property type="match status" value="1"/>
</dbReference>
<keyword evidence="2" id="KW-1015">Disulfide bond</keyword>
<evidence type="ECO:0000313" key="4">
    <source>
        <dbReference type="EMBL" id="KAK8562540.1"/>
    </source>
</evidence>
<comment type="caution">
    <text evidence="4">The sequence shown here is derived from an EMBL/GenBank/DDBJ whole genome shotgun (WGS) entry which is preliminary data.</text>
</comment>